<dbReference type="GO" id="GO:0005762">
    <property type="term" value="C:mitochondrial large ribosomal subunit"/>
    <property type="evidence" value="ECO:0007669"/>
    <property type="project" value="TreeGrafter"/>
</dbReference>
<evidence type="ECO:0000313" key="2">
    <source>
        <dbReference type="Proteomes" id="UP000887565"/>
    </source>
</evidence>
<dbReference type="GO" id="GO:0006412">
    <property type="term" value="P:translation"/>
    <property type="evidence" value="ECO:0007669"/>
    <property type="project" value="InterPro"/>
</dbReference>
<dbReference type="Gene3D" id="2.40.30.10">
    <property type="entry name" value="Translation factors"/>
    <property type="match status" value="1"/>
</dbReference>
<keyword evidence="2" id="KW-1185">Reference proteome</keyword>
<dbReference type="SUPFAM" id="SSF50447">
    <property type="entry name" value="Translation proteins"/>
    <property type="match status" value="1"/>
</dbReference>
<dbReference type="WBParaSite" id="nRc.2.0.1.t03252-RA">
    <property type="protein sequence ID" value="nRc.2.0.1.t03252-RA"/>
    <property type="gene ID" value="nRc.2.0.1.g03252"/>
</dbReference>
<dbReference type="InterPro" id="IPR009000">
    <property type="entry name" value="Transl_B-barrel_sf"/>
</dbReference>
<evidence type="ECO:0000256" key="1">
    <source>
        <dbReference type="ARBA" id="ARBA00035209"/>
    </source>
</evidence>
<dbReference type="OMA" id="HPHPERE"/>
<dbReference type="AlphaFoldDB" id="A0A915HPH4"/>
<dbReference type="Proteomes" id="UP000887565">
    <property type="component" value="Unplaced"/>
</dbReference>
<dbReference type="InterPro" id="IPR019927">
    <property type="entry name" value="Ribosomal_uL3_bac/org-type"/>
</dbReference>
<dbReference type="PANTHER" id="PTHR11229:SF8">
    <property type="entry name" value="LARGE RIBOSOMAL SUBUNIT PROTEIN UL3M"/>
    <property type="match status" value="1"/>
</dbReference>
<organism evidence="2 3">
    <name type="scientific">Romanomermis culicivorax</name>
    <name type="common">Nematode worm</name>
    <dbReference type="NCBI Taxonomy" id="13658"/>
    <lineage>
        <taxon>Eukaryota</taxon>
        <taxon>Metazoa</taxon>
        <taxon>Ecdysozoa</taxon>
        <taxon>Nematoda</taxon>
        <taxon>Enoplea</taxon>
        <taxon>Dorylaimia</taxon>
        <taxon>Mermithida</taxon>
        <taxon>Mermithoidea</taxon>
        <taxon>Mermithidae</taxon>
        <taxon>Romanomermis</taxon>
    </lineage>
</organism>
<name>A0A915HPH4_ROMCU</name>
<reference evidence="3" key="1">
    <citation type="submission" date="2022-11" db="UniProtKB">
        <authorList>
            <consortium name="WormBaseParasite"/>
        </authorList>
    </citation>
    <scope>IDENTIFICATION</scope>
</reference>
<dbReference type="PANTHER" id="PTHR11229">
    <property type="entry name" value="50S RIBOSOMAL PROTEIN L3"/>
    <property type="match status" value="1"/>
</dbReference>
<proteinExistence type="predicted"/>
<accession>A0A915HPH4</accession>
<dbReference type="GO" id="GO:0003735">
    <property type="term" value="F:structural constituent of ribosome"/>
    <property type="evidence" value="ECO:0007669"/>
    <property type="project" value="InterPro"/>
</dbReference>
<sequence length="307" mass="34685">MFGLTVQFARLTLLDPISKNLQLSYSCIQVRGRKSRPRHVPWWIRPKHRYVRENKTAASSEFLKQMTPAIYEEKIAEKCPLRVEPWERGTWTPESVRTGLLARKIGCLPQWTKSGRRIHCTLLQVLDNHVISYTDPLTWHKTSRVGKKESGKKLGRLTVGAVAQSPHEVSPAYRGIFEKAGVLPKEKLASFAITPDAKIEPGEVTTIPMHPHFMVPGYTRRISVIDHGFQGAMRRWGFAGSGRSHGNTKNHRRTDAAAGMQDAVVCERDAAVYKRDAAGRNWDAAHCVLDVVRRSHPHPEREAAVHN</sequence>
<protein>
    <recommendedName>
        <fullName evidence="1">Large ribosomal subunit protein uL3m</fullName>
    </recommendedName>
</protein>
<evidence type="ECO:0000313" key="3">
    <source>
        <dbReference type="WBParaSite" id="nRc.2.0.1.t03252-RA"/>
    </source>
</evidence>